<gene>
    <name evidence="5" type="ORF">EMCG_03030</name>
</gene>
<keyword evidence="3" id="KW-0539">Nucleus</keyword>
<sequence>MASSPARRSARRRTAAPKYTTDVFEVAGLEVGSSESEQLSPEEEEGTQLSYDLDAGGRSSRRGARQGTRRRDDEEYEEEENKDAERLAEEEDIISALGSDIEEEDKAQKTRPRPVGRVDEQDPMTTHSRGLYKPSAHGAKVTYLKLTFGASDEDLLPMIYNRARWTKGRDATFPSRATLRETFSMSADEIGAALGVSGDMLRKEATSGWNWYYGEKTSGRFSKRQRTVGIAAEEGKRYLPRPRTKRHTVIIGPASSQKVFKLGVGESLDFGEAWSEIKPKEKKAGRTKKGDGQTREAAKTQEPLLPETELMSGVENGSASRSRRNREGWILNLGNKVQCSSWAPNCTGTTQYLAVAVQISGLQKQTLDGISQGAPAFTPSPPYPSVIQIWSFESTKEENDVRQLDMAVKPRLRQIICTDAGDIMRLSWCPMSRDKREGDETIEGVNIGLLAGVWGDGSVKVLDVQLNKLASETEYVQVHAPAFEAKPPSTLCTCFCWLSPSDLAVGTASGFIGVWSLSSPSNANDLGANPTPYIYVSVHTSYILNITSSYPSYPHILVTTGMDGKTILFSLLDSQADVTEASRSRVGSYEVSYSPFLRTYICSDDTEFVRIQPLRRFFSTSSILQTYDLVSAITPANLCHPSFLAGNVSGTVAVTNPLRRLMNPKEKHWQQTWFSHEWIVDKNGEHGVEQKDDMEVPGVSKFYDGFKAEMPKLIRKLTGDRRMGDGNLAMAIFEEGTAITTLAWNPNKECAGWACAGMGCGLLRVEDVALR</sequence>
<evidence type="ECO:0000256" key="1">
    <source>
        <dbReference type="ARBA" id="ARBA00004123"/>
    </source>
</evidence>
<feature type="region of interest" description="Disordered" evidence="4">
    <location>
        <begin position="279"/>
        <end position="321"/>
    </location>
</feature>
<organism evidence="5 6">
    <name type="scientific">[Emmonsia] crescens</name>
    <dbReference type="NCBI Taxonomy" id="73230"/>
    <lineage>
        <taxon>Eukaryota</taxon>
        <taxon>Fungi</taxon>
        <taxon>Dikarya</taxon>
        <taxon>Ascomycota</taxon>
        <taxon>Pezizomycotina</taxon>
        <taxon>Eurotiomycetes</taxon>
        <taxon>Eurotiomycetidae</taxon>
        <taxon>Onygenales</taxon>
        <taxon>Ajellomycetaceae</taxon>
        <taxon>Emergomyces</taxon>
    </lineage>
</organism>
<evidence type="ECO:0000256" key="4">
    <source>
        <dbReference type="SAM" id="MobiDB-lite"/>
    </source>
</evidence>
<evidence type="ECO:0000256" key="2">
    <source>
        <dbReference type="ARBA" id="ARBA00023163"/>
    </source>
</evidence>
<dbReference type="PANTHER" id="PTHR15052:SF2">
    <property type="entry name" value="GENERAL TRANSCRIPTION FACTOR 3C POLYPEPTIDE 2"/>
    <property type="match status" value="1"/>
</dbReference>
<name>A0A0G2HXU3_9EURO</name>
<evidence type="ECO:0008006" key="7">
    <source>
        <dbReference type="Google" id="ProtNLM"/>
    </source>
</evidence>
<dbReference type="InterPro" id="IPR052416">
    <property type="entry name" value="GTF3C_component"/>
</dbReference>
<dbReference type="InterPro" id="IPR015943">
    <property type="entry name" value="WD40/YVTN_repeat-like_dom_sf"/>
</dbReference>
<dbReference type="VEuPathDB" id="FungiDB:EMCG_03030"/>
<dbReference type="GO" id="GO:0005634">
    <property type="term" value="C:nucleus"/>
    <property type="evidence" value="ECO:0007669"/>
    <property type="project" value="UniProtKB-SubCell"/>
</dbReference>
<dbReference type="GO" id="GO:0000127">
    <property type="term" value="C:transcription factor TFIIIC complex"/>
    <property type="evidence" value="ECO:0007669"/>
    <property type="project" value="TreeGrafter"/>
</dbReference>
<feature type="compositionally biased region" description="Acidic residues" evidence="4">
    <location>
        <begin position="74"/>
        <end position="93"/>
    </location>
</feature>
<feature type="compositionally biased region" description="Basic and acidic residues" evidence="4">
    <location>
        <begin position="279"/>
        <end position="299"/>
    </location>
</feature>
<proteinExistence type="predicted"/>
<feature type="compositionally biased region" description="Basic residues" evidence="4">
    <location>
        <begin position="59"/>
        <end position="68"/>
    </location>
</feature>
<reference evidence="6" key="1">
    <citation type="journal article" date="2015" name="PLoS Genet.">
        <title>The dynamic genome and transcriptome of the human fungal pathogen Blastomyces and close relative Emmonsia.</title>
        <authorList>
            <person name="Munoz J.F."/>
            <person name="Gauthier G.M."/>
            <person name="Desjardins C.A."/>
            <person name="Gallo J.E."/>
            <person name="Holder J."/>
            <person name="Sullivan T.D."/>
            <person name="Marty A.J."/>
            <person name="Carmen J.C."/>
            <person name="Chen Z."/>
            <person name="Ding L."/>
            <person name="Gujja S."/>
            <person name="Magrini V."/>
            <person name="Misas E."/>
            <person name="Mitreva M."/>
            <person name="Priest M."/>
            <person name="Saif S."/>
            <person name="Whiston E.A."/>
            <person name="Young S."/>
            <person name="Zeng Q."/>
            <person name="Goldman W.E."/>
            <person name="Mardis E.R."/>
            <person name="Taylor J.W."/>
            <person name="McEwen J.G."/>
            <person name="Clay O.K."/>
            <person name="Klein B.S."/>
            <person name="Cuomo C.A."/>
        </authorList>
    </citation>
    <scope>NUCLEOTIDE SEQUENCE [LARGE SCALE GENOMIC DNA]</scope>
    <source>
        <strain evidence="6">UAMH 3008</strain>
    </source>
</reference>
<dbReference type="GO" id="GO:0006383">
    <property type="term" value="P:transcription by RNA polymerase III"/>
    <property type="evidence" value="ECO:0007669"/>
    <property type="project" value="TreeGrafter"/>
</dbReference>
<dbReference type="OrthoDB" id="4703at2759"/>
<accession>A0A0G2HXU3</accession>
<keyword evidence="2" id="KW-0804">Transcription</keyword>
<dbReference type="PANTHER" id="PTHR15052">
    <property type="entry name" value="RNA POLYMERASE III TRANSCRIPTION INITIATION FACTOR COMPLEX SUBUNIT"/>
    <property type="match status" value="1"/>
</dbReference>
<dbReference type="Proteomes" id="UP000034164">
    <property type="component" value="Unassembled WGS sequence"/>
</dbReference>
<dbReference type="SUPFAM" id="SSF50978">
    <property type="entry name" value="WD40 repeat-like"/>
    <property type="match status" value="1"/>
</dbReference>
<feature type="region of interest" description="Disordered" evidence="4">
    <location>
        <begin position="1"/>
        <end position="133"/>
    </location>
</feature>
<evidence type="ECO:0000313" key="5">
    <source>
        <dbReference type="EMBL" id="KKZ62620.1"/>
    </source>
</evidence>
<dbReference type="EMBL" id="LCZI01001061">
    <property type="protein sequence ID" value="KKZ62620.1"/>
    <property type="molecule type" value="Genomic_DNA"/>
</dbReference>
<dbReference type="AlphaFoldDB" id="A0A0G2HXU3"/>
<protein>
    <recommendedName>
        <fullName evidence="7">Transcription factor tfiiic complex subunit tfc6</fullName>
    </recommendedName>
</protein>
<evidence type="ECO:0000313" key="6">
    <source>
        <dbReference type="Proteomes" id="UP000034164"/>
    </source>
</evidence>
<dbReference type="InterPro" id="IPR036322">
    <property type="entry name" value="WD40_repeat_dom_sf"/>
</dbReference>
<dbReference type="Gene3D" id="2.130.10.10">
    <property type="entry name" value="YVTN repeat-like/Quinoprotein amine dehydrogenase"/>
    <property type="match status" value="1"/>
</dbReference>
<evidence type="ECO:0000256" key="3">
    <source>
        <dbReference type="ARBA" id="ARBA00023242"/>
    </source>
</evidence>
<comment type="subcellular location">
    <subcellularLocation>
        <location evidence="1">Nucleus</location>
    </subcellularLocation>
</comment>
<comment type="caution">
    <text evidence="5">The sequence shown here is derived from an EMBL/GenBank/DDBJ whole genome shotgun (WGS) entry which is preliminary data.</text>
</comment>